<evidence type="ECO:0000256" key="3">
    <source>
        <dbReference type="ARBA" id="ARBA00006191"/>
    </source>
</evidence>
<dbReference type="GO" id="GO:0005739">
    <property type="term" value="C:mitochondrion"/>
    <property type="evidence" value="ECO:0007669"/>
    <property type="project" value="UniProtKB-SubCell"/>
</dbReference>
<dbReference type="InterPro" id="IPR046884">
    <property type="entry name" value="MnmA-like_central"/>
</dbReference>
<dbReference type="PANTHER" id="PTHR11933:SF5">
    <property type="entry name" value="MITOCHONDRIAL TRNA-SPECIFIC 2-THIOURIDYLASE 1"/>
    <property type="match status" value="1"/>
</dbReference>
<dbReference type="OrthoDB" id="3685at2759"/>
<sequence>MMCVVRRVACAISGGIDSAVAALLLKRNGFDVVGVYMVNWDHVEEGTNDCHRTRDEADARKICKRLGIEFHTVDFSREYWNEVFLNLLENYRKGFTVVSDVMCNRIIKFGHLHAYAFNKIHVDAVATGHFARTNLGDFLQKRSTKSVARLYSGVDPLKDQTYFLSTLTQEQLRRSMFPVGSLTKTQVRKLAADAELIEVLEKPESMGMCFIGKRKNFDAFLDQYIEPTSGLIRNVDSGVVIGEHTGIHHFTLGKRVRLPPEVIQSPLGFFVASLDFHSQTVWVCEGSLHPVLFATEFVISEPEWIADSPLKQSDSTIVDFRCQRTHSALECTLSRIGNGCLKVVPKNPIRAAAPGQTCVFYRNDECLGSGLIERVTATLAQR</sequence>
<dbReference type="Pfam" id="PF20259">
    <property type="entry name" value="tRNA_Me_trans_M"/>
    <property type="match status" value="1"/>
</dbReference>
<dbReference type="Pfam" id="PF03054">
    <property type="entry name" value="tRNA_Me_trans"/>
    <property type="match status" value="1"/>
</dbReference>
<dbReference type="GO" id="GO:0000049">
    <property type="term" value="F:tRNA binding"/>
    <property type="evidence" value="ECO:0007669"/>
    <property type="project" value="UniProtKB-KW"/>
</dbReference>
<dbReference type="GO" id="GO:0061708">
    <property type="term" value="F:tRNA-5-taurinomethyluridine 2-sulfurtransferase"/>
    <property type="evidence" value="ECO:0007669"/>
    <property type="project" value="UniProtKB-EC"/>
</dbReference>
<proteinExistence type="inferred from homology"/>
<comment type="catalytic activity">
    <reaction evidence="12">
        <text>5-taurinomethyluridine(34) in tRNA + S-sulfanyl-L-cysteinyl-[protein] + AH2 + ATP = 5-taurinomethyl-2-thiouridine(34) in tRNA + L-cysteinyl-[protein] + A + AMP + diphosphate + H(+)</text>
        <dbReference type="Rhea" id="RHEA:47040"/>
        <dbReference type="Rhea" id="RHEA-COMP:10131"/>
        <dbReference type="Rhea" id="RHEA-COMP:11726"/>
        <dbReference type="Rhea" id="RHEA-COMP:11732"/>
        <dbReference type="Rhea" id="RHEA-COMP:11733"/>
        <dbReference type="ChEBI" id="CHEBI:13193"/>
        <dbReference type="ChEBI" id="CHEBI:15378"/>
        <dbReference type="ChEBI" id="CHEBI:17499"/>
        <dbReference type="ChEBI" id="CHEBI:29950"/>
        <dbReference type="ChEBI" id="CHEBI:30616"/>
        <dbReference type="ChEBI" id="CHEBI:33019"/>
        <dbReference type="ChEBI" id="CHEBI:61963"/>
        <dbReference type="ChEBI" id="CHEBI:87171"/>
        <dbReference type="ChEBI" id="CHEBI:87172"/>
        <dbReference type="ChEBI" id="CHEBI:456215"/>
        <dbReference type="EC" id="2.8.1.14"/>
    </reaction>
</comment>
<dbReference type="GO" id="GO:0005524">
    <property type="term" value="F:ATP binding"/>
    <property type="evidence" value="ECO:0007669"/>
    <property type="project" value="UniProtKB-KW"/>
</dbReference>
<evidence type="ECO:0000256" key="12">
    <source>
        <dbReference type="ARBA" id="ARBA00049564"/>
    </source>
</evidence>
<evidence type="ECO:0000256" key="2">
    <source>
        <dbReference type="ARBA" id="ARBA00004173"/>
    </source>
</evidence>
<name>A0A0B2W691_TOXCA</name>
<evidence type="ECO:0000256" key="10">
    <source>
        <dbReference type="ARBA" id="ARBA00022884"/>
    </source>
</evidence>
<dbReference type="InterPro" id="IPR046885">
    <property type="entry name" value="MnmA-like_C"/>
</dbReference>
<gene>
    <name evidence="15" type="ORF">Tcan_10866</name>
    <name evidence="16" type="ORF">TCNE_LOCUS8224</name>
</gene>
<dbReference type="InterPro" id="IPR004506">
    <property type="entry name" value="MnmA-like"/>
</dbReference>
<dbReference type="Gene3D" id="3.40.50.620">
    <property type="entry name" value="HUPs"/>
    <property type="match status" value="1"/>
</dbReference>
<keyword evidence="6" id="KW-0808">Transferase</keyword>
<keyword evidence="11" id="KW-1015">Disulfide bond</keyword>
<protein>
    <recommendedName>
        <fullName evidence="4">tRNA-5-taurinomethyluridine 2-sulfurtransferase</fullName>
        <ecNumber evidence="4">2.8.1.14</ecNumber>
    </recommendedName>
</protein>
<accession>A0A0B2W691</accession>
<reference evidence="15 17" key="1">
    <citation type="submission" date="2014-11" db="EMBL/GenBank/DDBJ databases">
        <title>Genetic blueprint of the zoonotic pathogen Toxocara canis.</title>
        <authorList>
            <person name="Zhu X.-Q."/>
            <person name="Korhonen P.K."/>
            <person name="Cai H."/>
            <person name="Young N.D."/>
            <person name="Nejsum P."/>
            <person name="von Samson-Himmelstjerna G."/>
            <person name="Boag P.R."/>
            <person name="Tan P."/>
            <person name="Li Q."/>
            <person name="Min J."/>
            <person name="Yang Y."/>
            <person name="Wang X."/>
            <person name="Fang X."/>
            <person name="Hall R.S."/>
            <person name="Hofmann A."/>
            <person name="Sternberg P.W."/>
            <person name="Jex A.R."/>
            <person name="Gasser R.B."/>
        </authorList>
    </citation>
    <scope>NUCLEOTIDE SEQUENCE [LARGE SCALE GENOMIC DNA]</scope>
    <source>
        <strain evidence="15">PN_DK_2014</strain>
    </source>
</reference>
<evidence type="ECO:0000256" key="7">
    <source>
        <dbReference type="ARBA" id="ARBA00022694"/>
    </source>
</evidence>
<dbReference type="STRING" id="6265.A0A0B2W691"/>
<dbReference type="NCBIfam" id="TIGR00420">
    <property type="entry name" value="trmU"/>
    <property type="match status" value="1"/>
</dbReference>
<comment type="similarity">
    <text evidence="3">Belongs to the MnmA/TRMU family.</text>
</comment>
<keyword evidence="9" id="KW-0067">ATP-binding</keyword>
<dbReference type="EMBL" id="UYWY01019853">
    <property type="protein sequence ID" value="VDM39545.1"/>
    <property type="molecule type" value="Genomic_DNA"/>
</dbReference>
<dbReference type="GO" id="GO:0002143">
    <property type="term" value="P:tRNA wobble position uridine thiolation"/>
    <property type="evidence" value="ECO:0007669"/>
    <property type="project" value="TreeGrafter"/>
</dbReference>
<dbReference type="CDD" id="cd01998">
    <property type="entry name" value="MnmA_TRMU-like"/>
    <property type="match status" value="1"/>
</dbReference>
<evidence type="ECO:0000256" key="4">
    <source>
        <dbReference type="ARBA" id="ARBA00011953"/>
    </source>
</evidence>
<dbReference type="Gene3D" id="2.40.30.10">
    <property type="entry name" value="Translation factors"/>
    <property type="match status" value="1"/>
</dbReference>
<dbReference type="OMA" id="LFMRNWN"/>
<dbReference type="SUPFAM" id="SSF52402">
    <property type="entry name" value="Adenine nucleotide alpha hydrolases-like"/>
    <property type="match status" value="1"/>
</dbReference>
<feature type="domain" description="tRNA-specific 2-thiouridylase MnmA-like C-terminal" evidence="13">
    <location>
        <begin position="295"/>
        <end position="372"/>
    </location>
</feature>
<dbReference type="NCBIfam" id="NF001138">
    <property type="entry name" value="PRK00143.1"/>
    <property type="match status" value="1"/>
</dbReference>
<dbReference type="Gene3D" id="2.30.30.280">
    <property type="entry name" value="Adenine nucleotide alpha hydrolases-like domains"/>
    <property type="match status" value="1"/>
</dbReference>
<dbReference type="InterPro" id="IPR023382">
    <property type="entry name" value="MnmA-like_central_sf"/>
</dbReference>
<comment type="subcellular location">
    <subcellularLocation>
        <location evidence="2">Mitochondrion</location>
    </subcellularLocation>
</comment>
<dbReference type="EC" id="2.8.1.14" evidence="4"/>
<keyword evidence="17" id="KW-1185">Reference proteome</keyword>
<keyword evidence="10" id="KW-0694">RNA-binding</keyword>
<keyword evidence="8" id="KW-0547">Nucleotide-binding</keyword>
<evidence type="ECO:0000256" key="5">
    <source>
        <dbReference type="ARBA" id="ARBA00022555"/>
    </source>
</evidence>
<dbReference type="InterPro" id="IPR014729">
    <property type="entry name" value="Rossmann-like_a/b/a_fold"/>
</dbReference>
<dbReference type="Proteomes" id="UP000031036">
    <property type="component" value="Unassembled WGS sequence"/>
</dbReference>
<dbReference type="PANTHER" id="PTHR11933">
    <property type="entry name" value="TRNA 5-METHYLAMINOMETHYL-2-THIOURIDYLATE -METHYLTRANSFERASE"/>
    <property type="match status" value="1"/>
</dbReference>
<dbReference type="AlphaFoldDB" id="A0A0B2W691"/>
<evidence type="ECO:0000313" key="15">
    <source>
        <dbReference type="EMBL" id="KHN88750.1"/>
    </source>
</evidence>
<keyword evidence="5" id="KW-0820">tRNA-binding</keyword>
<evidence type="ECO:0000259" key="14">
    <source>
        <dbReference type="Pfam" id="PF20259"/>
    </source>
</evidence>
<evidence type="ECO:0000313" key="16">
    <source>
        <dbReference type="EMBL" id="VDM39545.1"/>
    </source>
</evidence>
<evidence type="ECO:0000259" key="13">
    <source>
        <dbReference type="Pfam" id="PF20258"/>
    </source>
</evidence>
<evidence type="ECO:0000256" key="9">
    <source>
        <dbReference type="ARBA" id="ARBA00022840"/>
    </source>
</evidence>
<reference evidence="16" key="2">
    <citation type="submission" date="2018-11" db="EMBL/GenBank/DDBJ databases">
        <authorList>
            <consortium name="Pathogen Informatics"/>
        </authorList>
    </citation>
    <scope>NUCLEOTIDE SEQUENCE [LARGE SCALE GENOMIC DNA]</scope>
</reference>
<dbReference type="EMBL" id="JPKZ01000188">
    <property type="protein sequence ID" value="KHN88750.1"/>
    <property type="molecule type" value="Genomic_DNA"/>
</dbReference>
<comment type="function">
    <text evidence="1">Catalyzes the 2-thiolation of uridine at the wobble position (U34) of mitochondrial tRNA(Lys), tRNA(Glu) and tRNA(Gln). Required for the formation of 5-taurinomethyl-2-thiouridine (tm5s2U) of mitochondrial tRNA(Lys), tRNA(Glu), and tRNA(Gln) at the wobble position. ATP is required to activate the C2 atom of the wobble base.</text>
</comment>
<dbReference type="FunFam" id="3.40.50.620:FF:000104">
    <property type="entry name" value="Mitochondrial tRNA-specific 2-thiouridylase 1"/>
    <property type="match status" value="1"/>
</dbReference>
<keyword evidence="7" id="KW-0819">tRNA processing</keyword>
<feature type="domain" description="tRNA-specific 2-thiouridylase MnmA-like central" evidence="14">
    <location>
        <begin position="219"/>
        <end position="285"/>
    </location>
</feature>
<evidence type="ECO:0000256" key="11">
    <source>
        <dbReference type="ARBA" id="ARBA00023157"/>
    </source>
</evidence>
<evidence type="ECO:0000313" key="17">
    <source>
        <dbReference type="Proteomes" id="UP000031036"/>
    </source>
</evidence>
<evidence type="ECO:0000256" key="1">
    <source>
        <dbReference type="ARBA" id="ARBA00003986"/>
    </source>
</evidence>
<evidence type="ECO:0000256" key="8">
    <source>
        <dbReference type="ARBA" id="ARBA00022741"/>
    </source>
</evidence>
<dbReference type="Pfam" id="PF20258">
    <property type="entry name" value="tRNA_Me_trans_C"/>
    <property type="match status" value="1"/>
</dbReference>
<evidence type="ECO:0000256" key="6">
    <source>
        <dbReference type="ARBA" id="ARBA00022679"/>
    </source>
</evidence>
<organism evidence="15 17">
    <name type="scientific">Toxocara canis</name>
    <name type="common">Canine roundworm</name>
    <dbReference type="NCBI Taxonomy" id="6265"/>
    <lineage>
        <taxon>Eukaryota</taxon>
        <taxon>Metazoa</taxon>
        <taxon>Ecdysozoa</taxon>
        <taxon>Nematoda</taxon>
        <taxon>Chromadorea</taxon>
        <taxon>Rhabditida</taxon>
        <taxon>Spirurina</taxon>
        <taxon>Ascaridomorpha</taxon>
        <taxon>Ascaridoidea</taxon>
        <taxon>Toxocaridae</taxon>
        <taxon>Toxocara</taxon>
    </lineage>
</organism>